<comment type="caution">
    <text evidence="2">The sequence shown here is derived from an EMBL/GenBank/DDBJ whole genome shotgun (WGS) entry which is preliminary data.</text>
</comment>
<organism evidence="2 3">
    <name type="scientific">Pseudobythopirellula maris</name>
    <dbReference type="NCBI Taxonomy" id="2527991"/>
    <lineage>
        <taxon>Bacteria</taxon>
        <taxon>Pseudomonadati</taxon>
        <taxon>Planctomycetota</taxon>
        <taxon>Planctomycetia</taxon>
        <taxon>Pirellulales</taxon>
        <taxon>Lacipirellulaceae</taxon>
        <taxon>Pseudobythopirellula</taxon>
    </lineage>
</organism>
<evidence type="ECO:0000313" key="2">
    <source>
        <dbReference type="EMBL" id="TWT90938.1"/>
    </source>
</evidence>
<keyword evidence="2" id="KW-0808">Transferase</keyword>
<dbReference type="OrthoDB" id="9772751at2"/>
<dbReference type="RefSeq" id="WP_146398252.1">
    <property type="nucleotide sequence ID" value="NZ_SJPQ01000001.1"/>
</dbReference>
<name>A0A5C5ZV60_9BACT</name>
<dbReference type="InterPro" id="IPR029063">
    <property type="entry name" value="SAM-dependent_MTases_sf"/>
</dbReference>
<reference evidence="2 3" key="1">
    <citation type="submission" date="2019-02" db="EMBL/GenBank/DDBJ databases">
        <title>Deep-cultivation of Planctomycetes and their phenomic and genomic characterization uncovers novel biology.</title>
        <authorList>
            <person name="Wiegand S."/>
            <person name="Jogler M."/>
            <person name="Boedeker C."/>
            <person name="Pinto D."/>
            <person name="Vollmers J."/>
            <person name="Rivas-Marin E."/>
            <person name="Kohn T."/>
            <person name="Peeters S.H."/>
            <person name="Heuer A."/>
            <person name="Rast P."/>
            <person name="Oberbeckmann S."/>
            <person name="Bunk B."/>
            <person name="Jeske O."/>
            <person name="Meyerdierks A."/>
            <person name="Storesund J.E."/>
            <person name="Kallscheuer N."/>
            <person name="Luecker S."/>
            <person name="Lage O.M."/>
            <person name="Pohl T."/>
            <person name="Merkel B.J."/>
            <person name="Hornburger P."/>
            <person name="Mueller R.-W."/>
            <person name="Bruemmer F."/>
            <person name="Labrenz M."/>
            <person name="Spormann A.M."/>
            <person name="Op Den Camp H."/>
            <person name="Overmann J."/>
            <person name="Amann R."/>
            <person name="Jetten M.S.M."/>
            <person name="Mascher T."/>
            <person name="Medema M.H."/>
            <person name="Devos D.P."/>
            <person name="Kaster A.-K."/>
            <person name="Ovreas L."/>
            <person name="Rohde M."/>
            <person name="Galperin M.Y."/>
            <person name="Jogler C."/>
        </authorList>
    </citation>
    <scope>NUCLEOTIDE SEQUENCE [LARGE SCALE GENOMIC DNA]</scope>
    <source>
        <strain evidence="2 3">Mal64</strain>
    </source>
</reference>
<protein>
    <submittedName>
        <fullName evidence="2">Methyltransferase domain protein</fullName>
    </submittedName>
</protein>
<dbReference type="AlphaFoldDB" id="A0A5C5ZV60"/>
<accession>A0A5C5ZV60</accession>
<dbReference type="Pfam" id="PF08241">
    <property type="entry name" value="Methyltransf_11"/>
    <property type="match status" value="1"/>
</dbReference>
<feature type="domain" description="Methyltransferase type 11" evidence="1">
    <location>
        <begin position="62"/>
        <end position="157"/>
    </location>
</feature>
<dbReference type="CDD" id="cd02440">
    <property type="entry name" value="AdoMet_MTases"/>
    <property type="match status" value="1"/>
</dbReference>
<evidence type="ECO:0000259" key="1">
    <source>
        <dbReference type="Pfam" id="PF08241"/>
    </source>
</evidence>
<dbReference type="GO" id="GO:0032259">
    <property type="term" value="P:methylation"/>
    <property type="evidence" value="ECO:0007669"/>
    <property type="project" value="UniProtKB-KW"/>
</dbReference>
<dbReference type="Gene3D" id="3.40.50.150">
    <property type="entry name" value="Vaccinia Virus protein VP39"/>
    <property type="match status" value="1"/>
</dbReference>
<dbReference type="SUPFAM" id="SSF53335">
    <property type="entry name" value="S-adenosyl-L-methionine-dependent methyltransferases"/>
    <property type="match status" value="1"/>
</dbReference>
<dbReference type="InterPro" id="IPR013216">
    <property type="entry name" value="Methyltransf_11"/>
</dbReference>
<keyword evidence="3" id="KW-1185">Reference proteome</keyword>
<proteinExistence type="predicted"/>
<dbReference type="Proteomes" id="UP000315440">
    <property type="component" value="Unassembled WGS sequence"/>
</dbReference>
<keyword evidence="2" id="KW-0489">Methyltransferase</keyword>
<dbReference type="GO" id="GO:0008757">
    <property type="term" value="F:S-adenosylmethionine-dependent methyltransferase activity"/>
    <property type="evidence" value="ECO:0007669"/>
    <property type="project" value="InterPro"/>
</dbReference>
<sequence>MNPFSHNARAWDRLVEAGNEWTRPADPAVIERARVGELELLLIPDKPVPMEWYPPLAGTPTLCLASGGGQQGPPLAAAGAVVTVLDASPKQLGQDRAVAERDGLELTTSQGDMADLSAFADESFGLVFHPCANCFAESVRPVWRECWRVLRPGGVLLAGFCNPVRFAVEDGRYDNGSLLLRFPVPTSDAADLTDPKIKAQIDAGDVLEFGHTLTDQIGGQLDAGFLLTAMMESRFQDPEGDPVSRLMDTFIATRAVKPGGGN</sequence>
<gene>
    <name evidence="2" type="ORF">Mal64_13370</name>
</gene>
<dbReference type="EMBL" id="SJPQ01000001">
    <property type="protein sequence ID" value="TWT90938.1"/>
    <property type="molecule type" value="Genomic_DNA"/>
</dbReference>
<evidence type="ECO:0000313" key="3">
    <source>
        <dbReference type="Proteomes" id="UP000315440"/>
    </source>
</evidence>